<evidence type="ECO:0000259" key="2">
    <source>
        <dbReference type="Pfam" id="PF02470"/>
    </source>
</evidence>
<organism evidence="3">
    <name type="scientific">Paraconexibacter sp. AEG42_29</name>
    <dbReference type="NCBI Taxonomy" id="2997339"/>
    <lineage>
        <taxon>Bacteria</taxon>
        <taxon>Bacillati</taxon>
        <taxon>Actinomycetota</taxon>
        <taxon>Thermoleophilia</taxon>
        <taxon>Solirubrobacterales</taxon>
        <taxon>Paraconexibacteraceae</taxon>
        <taxon>Paraconexibacter</taxon>
    </lineage>
</organism>
<feature type="domain" description="Mce/MlaD" evidence="2">
    <location>
        <begin position="67"/>
        <end position="130"/>
    </location>
</feature>
<dbReference type="InterPro" id="IPR003399">
    <property type="entry name" value="Mce/MlaD"/>
</dbReference>
<gene>
    <name evidence="3" type="ORF">DSM112329_02011</name>
</gene>
<dbReference type="EMBL" id="CP114014">
    <property type="protein sequence ID" value="XAY05167.1"/>
    <property type="molecule type" value="Genomic_DNA"/>
</dbReference>
<feature type="transmembrane region" description="Helical" evidence="1">
    <location>
        <begin position="20"/>
        <end position="40"/>
    </location>
</feature>
<dbReference type="PANTHER" id="PTHR33371">
    <property type="entry name" value="INTERMEMBRANE PHOSPHOLIPID TRANSPORT SYSTEM BINDING PROTEIN MLAD-RELATED"/>
    <property type="match status" value="1"/>
</dbReference>
<dbReference type="KEGG" id="parq:DSM112329_02011"/>
<dbReference type="PANTHER" id="PTHR33371:SF4">
    <property type="entry name" value="INTERMEMBRANE PHOSPHOLIPID TRANSPORT SYSTEM BINDING PROTEIN MLAD"/>
    <property type="match status" value="1"/>
</dbReference>
<dbReference type="Pfam" id="PF02470">
    <property type="entry name" value="MlaD"/>
    <property type="match status" value="1"/>
</dbReference>
<name>A0AAU7AUJ4_9ACTN</name>
<keyword evidence="1" id="KW-0472">Membrane</keyword>
<dbReference type="InterPro" id="IPR052336">
    <property type="entry name" value="MlaD_Phospholipid_Transporter"/>
</dbReference>
<protein>
    <recommendedName>
        <fullName evidence="2">Mce/MlaD domain-containing protein</fullName>
    </recommendedName>
</protein>
<keyword evidence="1" id="KW-0812">Transmembrane</keyword>
<proteinExistence type="predicted"/>
<reference evidence="3" key="1">
    <citation type="submission" date="2022-12" db="EMBL/GenBank/DDBJ databases">
        <title>Paraconexibacter alkalitolerans sp. nov. and Baekduia alba sp. nov., isolated from soil and emended description of the genera Paraconexibacter (Chun et al., 2020) and Baekduia (An et al., 2020).</title>
        <authorList>
            <person name="Vieira S."/>
            <person name="Huber K.J."/>
            <person name="Geppert A."/>
            <person name="Wolf J."/>
            <person name="Neumann-Schaal M."/>
            <person name="Muesken M."/>
            <person name="Overmann J."/>
        </authorList>
    </citation>
    <scope>NUCLEOTIDE SEQUENCE</scope>
    <source>
        <strain evidence="3">AEG42_29</strain>
    </source>
</reference>
<dbReference type="AlphaFoldDB" id="A0AAU7AUJ4"/>
<sequence>MSTRRPQPRTRVPDTQIASVRRETVLGLVVLLFVGVIAYLSTTAINGTPFTSAYEVRVPLPAESPVVRDGDPVRIGGRRAGQVRSVELGADGRTALALIELPDHRVGPGASARVRLKGLAGATYVALSPGDTRRPLPSGATLAAGSVTGAAQLSDVVAAFDAETRGALGRTLTGSGGGLAGRGTTLNRTLATLPGTLAQATPLLRAMVPQPGALTGLVDAFDGIAGAAAPSGTTDLRRLVPAARRVLQTTGAAAGDLDRTLATLPATQRQITRTLPRADTLLADVRAAAGRLRPGVQALRSALPAVLRVEDRRAGLTTLADVGRTAKPVLDMTLPVTLQLRGTATALSAVSDPLAKLATDLVPYRNELTEAPAGFTRWGDFVYQDGQAKGHRAVRFSMVFTPPCHRSAFSPPGTGAGNRKACR</sequence>
<evidence type="ECO:0000256" key="1">
    <source>
        <dbReference type="SAM" id="Phobius"/>
    </source>
</evidence>
<accession>A0AAU7AUJ4</accession>
<dbReference type="RefSeq" id="WP_354701685.1">
    <property type="nucleotide sequence ID" value="NZ_CP114014.1"/>
</dbReference>
<keyword evidence="1" id="KW-1133">Transmembrane helix</keyword>
<evidence type="ECO:0000313" key="3">
    <source>
        <dbReference type="EMBL" id="XAY05167.1"/>
    </source>
</evidence>